<dbReference type="InterPro" id="IPR000683">
    <property type="entry name" value="Gfo/Idh/MocA-like_OxRdtase_N"/>
</dbReference>
<dbReference type="Proteomes" id="UP000553963">
    <property type="component" value="Unassembled WGS sequence"/>
</dbReference>
<dbReference type="EMBL" id="JACIDS010000009">
    <property type="protein sequence ID" value="MBB3933862.1"/>
    <property type="molecule type" value="Genomic_DNA"/>
</dbReference>
<gene>
    <name evidence="2" type="ORF">GGR25_004942</name>
</gene>
<evidence type="ECO:0000313" key="2">
    <source>
        <dbReference type="EMBL" id="MBB3933862.1"/>
    </source>
</evidence>
<proteinExistence type="predicted"/>
<accession>A0A840AVZ9</accession>
<dbReference type="AlphaFoldDB" id="A0A840AVZ9"/>
<evidence type="ECO:0000313" key="3">
    <source>
        <dbReference type="Proteomes" id="UP000553963"/>
    </source>
</evidence>
<dbReference type="GO" id="GO:0000166">
    <property type="term" value="F:nucleotide binding"/>
    <property type="evidence" value="ECO:0007669"/>
    <property type="project" value="InterPro"/>
</dbReference>
<dbReference type="Pfam" id="PF01408">
    <property type="entry name" value="GFO_IDH_MocA"/>
    <property type="match status" value="1"/>
</dbReference>
<comment type="caution">
    <text evidence="2">The sequence shown here is derived from an EMBL/GenBank/DDBJ whole genome shotgun (WGS) entry which is preliminary data.</text>
</comment>
<name>A0A840AVZ9_9HYPH</name>
<organism evidence="2 3">
    <name type="scientific">Kaistia hirudinis</name>
    <dbReference type="NCBI Taxonomy" id="1293440"/>
    <lineage>
        <taxon>Bacteria</taxon>
        <taxon>Pseudomonadati</taxon>
        <taxon>Pseudomonadota</taxon>
        <taxon>Alphaproteobacteria</taxon>
        <taxon>Hyphomicrobiales</taxon>
        <taxon>Kaistiaceae</taxon>
        <taxon>Kaistia</taxon>
    </lineage>
</organism>
<dbReference type="SUPFAM" id="SSF51735">
    <property type="entry name" value="NAD(P)-binding Rossmann-fold domains"/>
    <property type="match status" value="1"/>
</dbReference>
<protein>
    <submittedName>
        <fullName evidence="2">Putative dehydrogenase</fullName>
    </submittedName>
</protein>
<dbReference type="RefSeq" id="WP_183401517.1">
    <property type="nucleotide sequence ID" value="NZ_JACIDS010000009.1"/>
</dbReference>
<dbReference type="InterPro" id="IPR036291">
    <property type="entry name" value="NAD(P)-bd_dom_sf"/>
</dbReference>
<feature type="domain" description="Gfo/Idh/MocA-like oxidoreductase N-terminal" evidence="1">
    <location>
        <begin position="6"/>
        <end position="113"/>
    </location>
</feature>
<evidence type="ECO:0000259" key="1">
    <source>
        <dbReference type="Pfam" id="PF01408"/>
    </source>
</evidence>
<sequence length="361" mass="39082">MAPYPFAIVGTGWRSEFFLRIAASLPERFRVTGLVSRSAERREAYARDWGVPVFASIEAMAATAEAGFTVVSVPRAAVVDQIAALAACGMPILAETPPAEDLAGLLRVGALVAGGARVQVAEQYFLQPTHAARLALIASGRIGTPSYAHVAVAHGYHGTSLIRKYLGIGFENATIAAQAFALPIVKSPDRYQPPANEEIVPSAQTIATFDFGDRLGVFDFTGDQYHGWIRTPRLTVRGERGEIAGDALTYLRDQRTPVFLKLERRDTGHFANLEGYHNDGILAGGDWAYRNPYPEARFSDDEIAVAACLDGMRTYVETGVPFYSFAEAAQDHYLALTMDEAAARRAPVTTTTQPWSALGTP</sequence>
<keyword evidence="3" id="KW-1185">Reference proteome</keyword>
<dbReference type="Gene3D" id="3.40.50.720">
    <property type="entry name" value="NAD(P)-binding Rossmann-like Domain"/>
    <property type="match status" value="1"/>
</dbReference>
<reference evidence="2 3" key="1">
    <citation type="submission" date="2020-08" db="EMBL/GenBank/DDBJ databases">
        <title>Genomic Encyclopedia of Type Strains, Phase IV (KMG-IV): sequencing the most valuable type-strain genomes for metagenomic binning, comparative biology and taxonomic classification.</title>
        <authorList>
            <person name="Goeker M."/>
        </authorList>
    </citation>
    <scope>NUCLEOTIDE SEQUENCE [LARGE SCALE GENOMIC DNA]</scope>
    <source>
        <strain evidence="2 3">DSM 25966</strain>
    </source>
</reference>